<name>A0A3A8QV61_9BACT</name>
<protein>
    <submittedName>
        <fullName evidence="2">Endonuclease/exonuclease/phosphatase family protein</fullName>
    </submittedName>
</protein>
<dbReference type="InterPro" id="IPR005135">
    <property type="entry name" value="Endo/exonuclease/phosphatase"/>
</dbReference>
<dbReference type="PANTHER" id="PTHR14859:SF1">
    <property type="entry name" value="PGAP2-INTERACTING PROTEIN"/>
    <property type="match status" value="1"/>
</dbReference>
<dbReference type="InterPro" id="IPR051916">
    <property type="entry name" value="GPI-anchor_lipid_remodeler"/>
</dbReference>
<dbReference type="GO" id="GO:0004527">
    <property type="term" value="F:exonuclease activity"/>
    <property type="evidence" value="ECO:0007669"/>
    <property type="project" value="UniProtKB-KW"/>
</dbReference>
<keyword evidence="2" id="KW-0269">Exonuclease</keyword>
<evidence type="ECO:0000259" key="1">
    <source>
        <dbReference type="Pfam" id="PF03372"/>
    </source>
</evidence>
<dbReference type="GO" id="GO:0016020">
    <property type="term" value="C:membrane"/>
    <property type="evidence" value="ECO:0007669"/>
    <property type="project" value="GOC"/>
</dbReference>
<keyword evidence="3" id="KW-1185">Reference proteome</keyword>
<accession>A0A3A8QV61</accession>
<dbReference type="Pfam" id="PF03372">
    <property type="entry name" value="Exo_endo_phos"/>
    <property type="match status" value="1"/>
</dbReference>
<keyword evidence="2" id="KW-0255">Endonuclease</keyword>
<dbReference type="AlphaFoldDB" id="A0A3A8QV61"/>
<organism evidence="2 3">
    <name type="scientific">Corallococcus interemptor</name>
    <dbReference type="NCBI Taxonomy" id="2316720"/>
    <lineage>
        <taxon>Bacteria</taxon>
        <taxon>Pseudomonadati</taxon>
        <taxon>Myxococcota</taxon>
        <taxon>Myxococcia</taxon>
        <taxon>Myxococcales</taxon>
        <taxon>Cystobacterineae</taxon>
        <taxon>Myxococcaceae</taxon>
        <taxon>Corallococcus</taxon>
    </lineage>
</organism>
<feature type="domain" description="Endonuclease/exonuclease/phosphatase" evidence="1">
    <location>
        <begin position="6"/>
        <end position="255"/>
    </location>
</feature>
<keyword evidence="2" id="KW-0540">Nuclease</keyword>
<dbReference type="InterPro" id="IPR036691">
    <property type="entry name" value="Endo/exonu/phosph_ase_sf"/>
</dbReference>
<proteinExistence type="predicted"/>
<keyword evidence="2" id="KW-0378">Hydrolase</keyword>
<gene>
    <name evidence="2" type="ORF">D7X96_05190</name>
</gene>
<sequence length="274" mass="30204">MPLKVMTLNVLMGGEERMPLLLTLIARENPDVLVLQECLGWEDGERLRQVAAALGLLATEAHVRLGTARPRPSGNRYHVAIVSRLPVRSARAHANAHFIGHCLLECELETGAEPLTVFAAHFDSHQEGLRFVEARYLRSLIEPEAFGAGDFLLAGDLNSLSRADPYPVDLADRVRRARIDKYGHPPRFDVIDDLEGFGWVDMLRLKPGSSQWATARREREGEVIDFRTDYVFASPSLARRLVTARVVDVGTASDHHALTASFSPARGAAGTPPT</sequence>
<dbReference type="EMBL" id="RAWM01000008">
    <property type="protein sequence ID" value="RKH72477.1"/>
    <property type="molecule type" value="Genomic_DNA"/>
</dbReference>
<comment type="caution">
    <text evidence="2">The sequence shown here is derived from an EMBL/GenBank/DDBJ whole genome shotgun (WGS) entry which is preliminary data.</text>
</comment>
<dbReference type="SUPFAM" id="SSF56219">
    <property type="entry name" value="DNase I-like"/>
    <property type="match status" value="1"/>
</dbReference>
<dbReference type="OrthoDB" id="5497461at2"/>
<evidence type="ECO:0000313" key="3">
    <source>
        <dbReference type="Proteomes" id="UP000282656"/>
    </source>
</evidence>
<dbReference type="GO" id="GO:0004519">
    <property type="term" value="F:endonuclease activity"/>
    <property type="evidence" value="ECO:0007669"/>
    <property type="project" value="UniProtKB-KW"/>
</dbReference>
<dbReference type="Proteomes" id="UP000282656">
    <property type="component" value="Unassembled WGS sequence"/>
</dbReference>
<dbReference type="Gene3D" id="3.60.10.10">
    <property type="entry name" value="Endonuclease/exonuclease/phosphatase"/>
    <property type="match status" value="1"/>
</dbReference>
<reference evidence="3" key="1">
    <citation type="submission" date="2018-09" db="EMBL/GenBank/DDBJ databases">
        <authorList>
            <person name="Livingstone P.G."/>
            <person name="Whitworth D.E."/>
        </authorList>
    </citation>
    <scope>NUCLEOTIDE SEQUENCE [LARGE SCALE GENOMIC DNA]</scope>
    <source>
        <strain evidence="3">AB047A</strain>
    </source>
</reference>
<dbReference type="GO" id="GO:0006506">
    <property type="term" value="P:GPI anchor biosynthetic process"/>
    <property type="evidence" value="ECO:0007669"/>
    <property type="project" value="TreeGrafter"/>
</dbReference>
<dbReference type="PANTHER" id="PTHR14859">
    <property type="entry name" value="CALCOFLUOR WHITE HYPERSENSITIVE PROTEIN PRECURSOR"/>
    <property type="match status" value="1"/>
</dbReference>
<evidence type="ECO:0000313" key="2">
    <source>
        <dbReference type="EMBL" id="RKH72477.1"/>
    </source>
</evidence>